<proteinExistence type="inferred from homology"/>
<dbReference type="RefSeq" id="WP_023946689.1">
    <property type="nucleotide sequence ID" value="NZ_JAERIV010000001.1"/>
</dbReference>
<dbReference type="InterPro" id="IPR050218">
    <property type="entry name" value="LptD"/>
</dbReference>
<dbReference type="Proteomes" id="UP000250166">
    <property type="component" value="Unassembled WGS sequence"/>
</dbReference>
<dbReference type="PANTHER" id="PTHR30189">
    <property type="entry name" value="LPS-ASSEMBLY PROTEIN"/>
    <property type="match status" value="1"/>
</dbReference>
<dbReference type="HAMAP" id="MF_01411">
    <property type="entry name" value="LPS_assembly_LptD"/>
    <property type="match status" value="1"/>
</dbReference>
<evidence type="ECO:0000313" key="2">
    <source>
        <dbReference type="Proteomes" id="UP000250166"/>
    </source>
</evidence>
<dbReference type="GO" id="GO:0009279">
    <property type="term" value="C:cell outer membrane"/>
    <property type="evidence" value="ECO:0007669"/>
    <property type="project" value="InterPro"/>
</dbReference>
<sequence length="775" mass="89471">MLKIWLGIVLGIVCIANAATSGITQYNKDNQKIFEILADALQSEDNVVHAIGNAILVNLDLYTLADRIDYDMTTKSVQASGDVRIYREGNLLLRTKKASFNLNDQYGLIEPLYLQDTQTGIWINSKNGMSKKNEYVFKQAVVSGCAIQNPIWRISASSGKYSDDTKVASLWNPRVYIGDVPIFYFPYFRFSTDMSRKSGLLMPSFATSSTEGFVYAQPYFWAIKSFLDTTITPQVRTERGAGGQIEIRAVDSHNDRTFLDFGYLYNGDNYMQQFNVRNRHVYGFRFYHLGRAPLQKYFKLKSELDNGIYLNFLYMNDLDYYRIKSIYRRVYDPTYTSKFNIYLQTQKHYFGLNMRYFLNLAQITNDNTLQSLPNLQYHKYLDSLFFKGLLYSVDYQFKNTMRRVGYGYIENGIRVPVGIQLSLLKKFISIGVWSEFYGENLLITSASNSYVPTLQEGKNLGALTNGNIFSANYSVSLNSDIARAYNRFFHSIQFEALFNGPYLSYSNGLLDRNIGILSAQTKQNSLMSQNRYQIIDPNGNMVFYDDIWDPSGISAYSIVNQTLDLKLTQYFLTNTGKEILYWRLFQRLNFDELQSEANRTNGIIDPKNIAKRPLESKFGFSPIQGLNVSFSLFYSFYLQRMSEIASTISFTRNSFQSSLTYYYKDKQAYDALSNILVTQIGAHYMRASLAYDLKIFSFRASTGYDVEKNLLLDWNIGIYKSVRCFGIGLSFVNQRRPILTSDVENPYYVQQNYYVRLTFNFVPLTSFGLTTRFNR</sequence>
<evidence type="ECO:0000313" key="1">
    <source>
        <dbReference type="EMBL" id="SQB97976.1"/>
    </source>
</evidence>
<dbReference type="InterPro" id="IPR020889">
    <property type="entry name" value="LipoPS_assembly_LptD"/>
</dbReference>
<dbReference type="AlphaFoldDB" id="A0A2X3BF29"/>
<dbReference type="PANTHER" id="PTHR30189:SF1">
    <property type="entry name" value="LPS-ASSEMBLY PROTEIN LPTD"/>
    <property type="match status" value="1"/>
</dbReference>
<dbReference type="GO" id="GO:0043165">
    <property type="term" value="P:Gram-negative-bacterium-type cell outer membrane assembly"/>
    <property type="evidence" value="ECO:0007669"/>
    <property type="project" value="InterPro"/>
</dbReference>
<gene>
    <name evidence="1" type="primary">lptD</name>
    <name evidence="1" type="ORF">NCTC13102_00424</name>
</gene>
<organism evidence="1 2">
    <name type="scientific">Helicobacter fennelliae</name>
    <dbReference type="NCBI Taxonomy" id="215"/>
    <lineage>
        <taxon>Bacteria</taxon>
        <taxon>Pseudomonadati</taxon>
        <taxon>Campylobacterota</taxon>
        <taxon>Epsilonproteobacteria</taxon>
        <taxon>Campylobacterales</taxon>
        <taxon>Helicobacteraceae</taxon>
        <taxon>Helicobacter</taxon>
    </lineage>
</organism>
<dbReference type="EMBL" id="UAWL01000006">
    <property type="protein sequence ID" value="SQB97976.1"/>
    <property type="molecule type" value="Genomic_DNA"/>
</dbReference>
<protein>
    <submittedName>
        <fullName evidence="1">Organic solvent tolerance protein</fullName>
    </submittedName>
</protein>
<dbReference type="GO" id="GO:0015920">
    <property type="term" value="P:lipopolysaccharide transport"/>
    <property type="evidence" value="ECO:0007669"/>
    <property type="project" value="InterPro"/>
</dbReference>
<dbReference type="GO" id="GO:1990351">
    <property type="term" value="C:transporter complex"/>
    <property type="evidence" value="ECO:0007669"/>
    <property type="project" value="TreeGrafter"/>
</dbReference>
<name>A0A2X3BF29_9HELI</name>
<reference evidence="1 2" key="1">
    <citation type="submission" date="2018-06" db="EMBL/GenBank/DDBJ databases">
        <authorList>
            <consortium name="Pathogen Informatics"/>
            <person name="Doyle S."/>
        </authorList>
    </citation>
    <scope>NUCLEOTIDE SEQUENCE [LARGE SCALE GENOMIC DNA]</scope>
    <source>
        <strain evidence="1 2">NCTC13102</strain>
    </source>
</reference>
<accession>A0A2X3BF29</accession>